<name>A0A0K8TM48_TABBR</name>
<dbReference type="InterPro" id="IPR003140">
    <property type="entry name" value="PLipase/COase/thioEstase"/>
</dbReference>
<evidence type="ECO:0000256" key="1">
    <source>
        <dbReference type="ARBA" id="ARBA00006499"/>
    </source>
</evidence>
<sequence length="190" mass="21788">LIEWVHFLLRKNFEFPHIKVICPTAPFQAYTALKGKMSNVWFDRKKVSMDAEENVSSIQSICATVKDLIQSENDGGIPPERIVVGGFSMGGSMAMYTAYHLNTDLRGAFVCCSFLNRKSIVYETLKDKNSNERLPDLLMFHGEKDPLVPHPWGKETFDTLQKYGVKGEFNILPNTYHELKKEALLRIEEW</sequence>
<dbReference type="GO" id="GO:0052689">
    <property type="term" value="F:carboxylic ester hydrolase activity"/>
    <property type="evidence" value="ECO:0007669"/>
    <property type="project" value="TreeGrafter"/>
</dbReference>
<dbReference type="InterPro" id="IPR050565">
    <property type="entry name" value="LYPA1-2/EST-like"/>
</dbReference>
<protein>
    <recommendedName>
        <fullName evidence="2">palmitoyl-protein hydrolase</fullName>
        <ecNumber evidence="2">3.1.2.22</ecNumber>
    </recommendedName>
</protein>
<comment type="similarity">
    <text evidence="1">Belongs to the AB hydrolase superfamily. AB hydrolase 2 family.</text>
</comment>
<proteinExistence type="evidence at transcript level"/>
<dbReference type="Gene3D" id="3.40.50.1820">
    <property type="entry name" value="alpha/beta hydrolase"/>
    <property type="match status" value="1"/>
</dbReference>
<dbReference type="PANTHER" id="PTHR10655">
    <property type="entry name" value="LYSOPHOSPHOLIPASE-RELATED"/>
    <property type="match status" value="1"/>
</dbReference>
<feature type="non-terminal residue" evidence="5">
    <location>
        <position position="1"/>
    </location>
</feature>
<dbReference type="SUPFAM" id="SSF53474">
    <property type="entry name" value="alpha/beta-Hydrolases"/>
    <property type="match status" value="1"/>
</dbReference>
<dbReference type="EMBL" id="GDAI01002380">
    <property type="protein sequence ID" value="JAI15223.1"/>
    <property type="molecule type" value="mRNA"/>
</dbReference>
<dbReference type="AlphaFoldDB" id="A0A0K8TM48"/>
<evidence type="ECO:0000256" key="3">
    <source>
        <dbReference type="ARBA" id="ARBA00022801"/>
    </source>
</evidence>
<dbReference type="PANTHER" id="PTHR10655:SF17">
    <property type="entry name" value="LYSOPHOSPHOLIPASE-LIKE PROTEIN 1"/>
    <property type="match status" value="1"/>
</dbReference>
<organism evidence="5">
    <name type="scientific">Tabanus bromius</name>
    <name type="common">Band-eyed brown horse fly</name>
    <dbReference type="NCBI Taxonomy" id="304241"/>
    <lineage>
        <taxon>Eukaryota</taxon>
        <taxon>Metazoa</taxon>
        <taxon>Ecdysozoa</taxon>
        <taxon>Arthropoda</taxon>
        <taxon>Hexapoda</taxon>
        <taxon>Insecta</taxon>
        <taxon>Pterygota</taxon>
        <taxon>Neoptera</taxon>
        <taxon>Endopterygota</taxon>
        <taxon>Diptera</taxon>
        <taxon>Brachycera</taxon>
        <taxon>Tabanomorpha</taxon>
        <taxon>Tabanoidea</taxon>
        <taxon>Tabanidae</taxon>
        <taxon>Tabanus</taxon>
    </lineage>
</organism>
<feature type="domain" description="Phospholipase/carboxylesterase/thioesterase" evidence="4">
    <location>
        <begin position="10"/>
        <end position="188"/>
    </location>
</feature>
<dbReference type="GO" id="GO:0008474">
    <property type="term" value="F:palmitoyl-(protein) hydrolase activity"/>
    <property type="evidence" value="ECO:0007669"/>
    <property type="project" value="UniProtKB-EC"/>
</dbReference>
<dbReference type="EC" id="3.1.2.22" evidence="2"/>
<evidence type="ECO:0000259" key="4">
    <source>
        <dbReference type="Pfam" id="PF02230"/>
    </source>
</evidence>
<dbReference type="Pfam" id="PF02230">
    <property type="entry name" value="Abhydrolase_2"/>
    <property type="match status" value="1"/>
</dbReference>
<feature type="non-terminal residue" evidence="5">
    <location>
        <position position="190"/>
    </location>
</feature>
<evidence type="ECO:0000313" key="5">
    <source>
        <dbReference type="EMBL" id="JAI15223.1"/>
    </source>
</evidence>
<dbReference type="InterPro" id="IPR029058">
    <property type="entry name" value="AB_hydrolase_fold"/>
</dbReference>
<accession>A0A0K8TM48</accession>
<keyword evidence="3" id="KW-0378">Hydrolase</keyword>
<evidence type="ECO:0000256" key="2">
    <source>
        <dbReference type="ARBA" id="ARBA00012423"/>
    </source>
</evidence>
<dbReference type="GO" id="GO:0005737">
    <property type="term" value="C:cytoplasm"/>
    <property type="evidence" value="ECO:0007669"/>
    <property type="project" value="TreeGrafter"/>
</dbReference>
<reference evidence="5" key="1">
    <citation type="journal article" date="2015" name="Insect Biochem. Mol. Biol.">
        <title>An insight into the sialome of the horse fly, Tabanus bromius.</title>
        <authorList>
            <person name="Ribeiro J.M."/>
            <person name="Kazimirova M."/>
            <person name="Takac P."/>
            <person name="Andersen J.F."/>
            <person name="Francischetti I.M."/>
        </authorList>
    </citation>
    <scope>NUCLEOTIDE SEQUENCE</scope>
</reference>